<dbReference type="AlphaFoldDB" id="A0A645AR69"/>
<accession>A0A645AR69</accession>
<name>A0A645AR69_9ZZZZ</name>
<evidence type="ECO:0008006" key="2">
    <source>
        <dbReference type="Google" id="ProtNLM"/>
    </source>
</evidence>
<gene>
    <name evidence="1" type="ORF">SDC9_98850</name>
</gene>
<protein>
    <recommendedName>
        <fullName evidence="2">NAD-specific glutamate dehydrogenase</fullName>
    </recommendedName>
</protein>
<evidence type="ECO:0000313" key="1">
    <source>
        <dbReference type="EMBL" id="MPM52094.1"/>
    </source>
</evidence>
<comment type="caution">
    <text evidence="1">The sequence shown here is derived from an EMBL/GenBank/DDBJ whole genome shotgun (WGS) entry which is preliminary data.</text>
</comment>
<sequence>MTTTFVLGQNIHFAREVGVRGDGARLAQDLTTLNVFTLGATQQGADVVASLTLVQQLAEHFDTGTGGLLGRTDTDDFDFFANLDDAALNTTGDNGTATGNGEDVFDRHQERHVDSALRGRDVGVQGVSQAEDGGFADFGLVAFQGLECGAVDDRGVVAREVVLGQQVAHFHFHQLEELGVVDHVALVQEHDDVGHTHLTGQQDVLAGLGHRAVSSGTDQDRAVHLGGTGDHVLHVVGVTRAVHVGVVTGRGFVFDVGGVDGDTAGLFFRRSVDLIISLRFATELLGQNGGDSCRQRGLTVVNVTNGANVYVRLRTFELFLSHFSPSNFETKE</sequence>
<reference evidence="1" key="1">
    <citation type="submission" date="2019-08" db="EMBL/GenBank/DDBJ databases">
        <authorList>
            <person name="Kucharzyk K."/>
            <person name="Murdoch R.W."/>
            <person name="Higgins S."/>
            <person name="Loffler F."/>
        </authorList>
    </citation>
    <scope>NUCLEOTIDE SEQUENCE</scope>
</reference>
<dbReference type="AntiFam" id="ANF00225">
    <property type="entry name" value="Shadow ORF (opposite tuf)"/>
</dbReference>
<dbReference type="EMBL" id="VSSQ01013709">
    <property type="protein sequence ID" value="MPM52094.1"/>
    <property type="molecule type" value="Genomic_DNA"/>
</dbReference>
<organism evidence="1">
    <name type="scientific">bioreactor metagenome</name>
    <dbReference type="NCBI Taxonomy" id="1076179"/>
    <lineage>
        <taxon>unclassified sequences</taxon>
        <taxon>metagenomes</taxon>
        <taxon>ecological metagenomes</taxon>
    </lineage>
</organism>
<dbReference type="AntiFam" id="ANF00072">
    <property type="entry name" value="Shadow ORF (opposite TypA)"/>
</dbReference>
<proteinExistence type="predicted"/>